<dbReference type="EMBL" id="CM042025">
    <property type="protein sequence ID" value="KAI3805752.1"/>
    <property type="molecule type" value="Genomic_DNA"/>
</dbReference>
<reference evidence="2" key="1">
    <citation type="journal article" date="2022" name="Mol. Ecol. Resour.">
        <title>The genomes of chicory, endive, great burdock and yacon provide insights into Asteraceae palaeo-polyploidization history and plant inulin production.</title>
        <authorList>
            <person name="Fan W."/>
            <person name="Wang S."/>
            <person name="Wang H."/>
            <person name="Wang A."/>
            <person name="Jiang F."/>
            <person name="Liu H."/>
            <person name="Zhao H."/>
            <person name="Xu D."/>
            <person name="Zhang Y."/>
        </authorList>
    </citation>
    <scope>NUCLEOTIDE SEQUENCE [LARGE SCALE GENOMIC DNA]</scope>
    <source>
        <strain evidence="2">cv. Yunnan</strain>
    </source>
</reference>
<comment type="caution">
    <text evidence="1">The sequence shown here is derived from an EMBL/GenBank/DDBJ whole genome shotgun (WGS) entry which is preliminary data.</text>
</comment>
<sequence>MCQAFLIYFLSSIYIYRGPKPGMPYRLNYLECVHMKHDKRQQNKLNGSVDVQRLLMGPAEKPTVVVELKGEEKKYAPEELSAMVLKKMKECAEAFIGREVTDAVITVPAYSNNNQREATKEAGTLAGLNVMRLINEPTAAAIAYRLDHMADQIWHSDKNVLVFDFGGGTFDVSLLKISKAGAIDVKVVGGDTHLGGEDFDTTLVNYCIKEFEKKHKEDDMNGDEAVAYGAAILAARLSGNEDNVGRDIVLQDVTPLSLGIGVDNLNGRNYKMSVVIPRNTCIPTIKKGTYYSCMNKTGATISVYQGESNKVKDNILLGWFDLCWLSPGSNGTSQLEVCFSIDAVCTGNIHRKVISKKEECMISQITSEQMIIDYSLVEWKELEEEEPTSNEWEDRKVGRRKVFLLRRMELANCCLIEPPPINSLFGEHLEYIPNSELHVTPTKKHVRMSKEKTQQGHKRKPESNGSATAKVQRLVEEFFDGKTLCKNMNGDEVVAFGAAILAARLSGNDDNAERDIVLQDVTPLSLGIAIEINGVYGNMSVVIPRNTSIPTTKKGVYYSQINKTAVGIPVYQGESNKVKDNMLLGNFSLYGLTQWEVTARGTEAWRSHQELMNIVVATKQPVKMCSTDSSAQLRINLDALVVESKQGEFLSFGYVCIAVEMMVMVKLVLVHSKIYGHLVMVAIGMVNWTGSFITLLQLFNCIAVHSFVQKCLKKFREPRLVFDLGTTYSCAAVWFDGKNRVEVIPNEQGNNITPSYVAFNDAELLVGDGAKNQIARNPTNTVFGKFHDPQVQKDMESWPFKIIEGPAEKPTVVVKLKGEEKKYAPEDLSAMVLKKMKEHLLEEREATKVAGTLAGFNVMRLINEPTAAAIAYSLDHMADQRWHSDKNVLVFDLGGGTYDVSLLKISKAGVIDVKAVGGYTHLGGEDFDMTLVNYCTKELDKKHREDIRGNPRALGRLKVACEKAKRDLSSAIFALIEIDCLFELCGLSSNGKSEIERTPRSSKSNLPKISSCDEIHTTVCKIQLLIIELGNMIPGCGCVANKSPLFFQASLSGSFPASVWQPKIRLNTTKRAPLFPRVKCEKTDKDESSSEKPSFEKLSVERAPYHSYRDSLSGQVEPASGARASILGQDYLPEGTVGQARAAGAPGPSDASSGASSYGKNPGSRRKMYKATGAVSESTEMNTVVDQVVEDDSLFERSDEANDEFSDFVVYQKENETDELTGYELDKKLGRPHPFIDPKVRKPIKEPLTSEELWWNWRKPDKEQWSRWQRKRPDAETVFLKAMAESGQIKLYGEEPTLTETALYRARKHLYKEERLQAEHDRLEKEGPIAYYSEWVKAWKKDTSREAIQKHFEETGEDENTQLIEMFSCQTAREYRVMMGTDYRVSRDPLAMRMKEDQIKQIWGGDPVYPTVNYIQDPDQVIDFRGPDFHEPTPNVLAYLRQNGNITSKEEIDRILASEKVEKVKVKTPFSDDEAMAKAVDIGEKEDSDDEGKFDDDENITRNWSVLKTTPELRKSKPKPAKGKGKMSLEEAIADSENLTDFLLDFDQDK</sequence>
<protein>
    <submittedName>
        <fullName evidence="1">Uncharacterized protein</fullName>
    </submittedName>
</protein>
<evidence type="ECO:0000313" key="1">
    <source>
        <dbReference type="EMBL" id="KAI3805752.1"/>
    </source>
</evidence>
<gene>
    <name evidence="1" type="ORF">L1987_21637</name>
</gene>
<reference evidence="1 2" key="2">
    <citation type="journal article" date="2022" name="Mol. Ecol. Resour.">
        <title>The genomes of chicory, endive, great burdock and yacon provide insights into Asteraceae paleo-polyploidization history and plant inulin production.</title>
        <authorList>
            <person name="Fan W."/>
            <person name="Wang S."/>
            <person name="Wang H."/>
            <person name="Wang A."/>
            <person name="Jiang F."/>
            <person name="Liu H."/>
            <person name="Zhao H."/>
            <person name="Xu D."/>
            <person name="Zhang Y."/>
        </authorList>
    </citation>
    <scope>NUCLEOTIDE SEQUENCE [LARGE SCALE GENOMIC DNA]</scope>
    <source>
        <strain evidence="2">cv. Yunnan</strain>
        <tissue evidence="1">Leaves</tissue>
    </source>
</reference>
<name>A0ACB9IF91_9ASTR</name>
<keyword evidence="2" id="KW-1185">Reference proteome</keyword>
<dbReference type="Proteomes" id="UP001056120">
    <property type="component" value="Linkage Group LG08"/>
</dbReference>
<organism evidence="1 2">
    <name type="scientific">Smallanthus sonchifolius</name>
    <dbReference type="NCBI Taxonomy" id="185202"/>
    <lineage>
        <taxon>Eukaryota</taxon>
        <taxon>Viridiplantae</taxon>
        <taxon>Streptophyta</taxon>
        <taxon>Embryophyta</taxon>
        <taxon>Tracheophyta</taxon>
        <taxon>Spermatophyta</taxon>
        <taxon>Magnoliopsida</taxon>
        <taxon>eudicotyledons</taxon>
        <taxon>Gunneridae</taxon>
        <taxon>Pentapetalae</taxon>
        <taxon>asterids</taxon>
        <taxon>campanulids</taxon>
        <taxon>Asterales</taxon>
        <taxon>Asteraceae</taxon>
        <taxon>Asteroideae</taxon>
        <taxon>Heliantheae alliance</taxon>
        <taxon>Millerieae</taxon>
        <taxon>Smallanthus</taxon>
    </lineage>
</organism>
<proteinExistence type="predicted"/>
<accession>A0ACB9IF91</accession>
<evidence type="ECO:0000313" key="2">
    <source>
        <dbReference type="Proteomes" id="UP001056120"/>
    </source>
</evidence>